<keyword evidence="9" id="KW-1185">Reference proteome</keyword>
<feature type="chain" id="PRO_5038529725" evidence="6">
    <location>
        <begin position="24"/>
        <end position="591"/>
    </location>
</feature>
<gene>
    <name evidence="8" type="ORF">SAMN04515671_2164</name>
</gene>
<dbReference type="Gene3D" id="3.40.190.10">
    <property type="entry name" value="Periplasmic binding protein-like II"/>
    <property type="match status" value="1"/>
</dbReference>
<feature type="region of interest" description="Disordered" evidence="5">
    <location>
        <begin position="29"/>
        <end position="82"/>
    </location>
</feature>
<evidence type="ECO:0000256" key="5">
    <source>
        <dbReference type="SAM" id="MobiDB-lite"/>
    </source>
</evidence>
<dbReference type="GO" id="GO:0042597">
    <property type="term" value="C:periplasmic space"/>
    <property type="evidence" value="ECO:0007669"/>
    <property type="project" value="UniProtKB-ARBA"/>
</dbReference>
<evidence type="ECO:0000256" key="6">
    <source>
        <dbReference type="SAM" id="SignalP"/>
    </source>
</evidence>
<dbReference type="OrthoDB" id="9801912at2"/>
<name>A0A1H0N280_9ACTN</name>
<accession>A0A1H0N280</accession>
<dbReference type="InterPro" id="IPR039424">
    <property type="entry name" value="SBP_5"/>
</dbReference>
<evidence type="ECO:0000313" key="9">
    <source>
        <dbReference type="Proteomes" id="UP000198741"/>
    </source>
</evidence>
<dbReference type="PIRSF" id="PIRSF002741">
    <property type="entry name" value="MppA"/>
    <property type="match status" value="1"/>
</dbReference>
<keyword evidence="3" id="KW-0813">Transport</keyword>
<dbReference type="Proteomes" id="UP000198741">
    <property type="component" value="Chromosome I"/>
</dbReference>
<dbReference type="InterPro" id="IPR000914">
    <property type="entry name" value="SBP_5_dom"/>
</dbReference>
<organism evidence="8 9">
    <name type="scientific">Nakamurella panacisegetis</name>
    <dbReference type="NCBI Taxonomy" id="1090615"/>
    <lineage>
        <taxon>Bacteria</taxon>
        <taxon>Bacillati</taxon>
        <taxon>Actinomycetota</taxon>
        <taxon>Actinomycetes</taxon>
        <taxon>Nakamurellales</taxon>
        <taxon>Nakamurellaceae</taxon>
        <taxon>Nakamurella</taxon>
    </lineage>
</organism>
<dbReference type="GO" id="GO:0030313">
    <property type="term" value="C:cell envelope"/>
    <property type="evidence" value="ECO:0007669"/>
    <property type="project" value="UniProtKB-SubCell"/>
</dbReference>
<keyword evidence="4 6" id="KW-0732">Signal</keyword>
<dbReference type="GO" id="GO:1904680">
    <property type="term" value="F:peptide transmembrane transporter activity"/>
    <property type="evidence" value="ECO:0007669"/>
    <property type="project" value="TreeGrafter"/>
</dbReference>
<dbReference type="STRING" id="1090615.SAMN04515671_2164"/>
<evidence type="ECO:0000256" key="2">
    <source>
        <dbReference type="ARBA" id="ARBA00005695"/>
    </source>
</evidence>
<dbReference type="PANTHER" id="PTHR30290">
    <property type="entry name" value="PERIPLASMIC BINDING COMPONENT OF ABC TRANSPORTER"/>
    <property type="match status" value="1"/>
</dbReference>
<feature type="signal peptide" evidence="6">
    <location>
        <begin position="1"/>
        <end position="23"/>
    </location>
</feature>
<comment type="similarity">
    <text evidence="2">Belongs to the bacterial solute-binding protein 5 family.</text>
</comment>
<reference evidence="8 9" key="1">
    <citation type="submission" date="2016-10" db="EMBL/GenBank/DDBJ databases">
        <authorList>
            <person name="de Groot N.N."/>
        </authorList>
    </citation>
    <scope>NUCLEOTIDE SEQUENCE [LARGE SCALE GENOMIC DNA]</scope>
    <source>
        <strain evidence="9">P4-7,KCTC 19426,CECT 7604</strain>
    </source>
</reference>
<dbReference type="SUPFAM" id="SSF53850">
    <property type="entry name" value="Periplasmic binding protein-like II"/>
    <property type="match status" value="1"/>
</dbReference>
<proteinExistence type="inferred from homology"/>
<evidence type="ECO:0000256" key="1">
    <source>
        <dbReference type="ARBA" id="ARBA00004196"/>
    </source>
</evidence>
<dbReference type="RefSeq" id="WP_090475951.1">
    <property type="nucleotide sequence ID" value="NZ_LT629710.1"/>
</dbReference>
<dbReference type="InterPro" id="IPR030678">
    <property type="entry name" value="Peptide/Ni-bd"/>
</dbReference>
<protein>
    <submittedName>
        <fullName evidence="8">Peptide/nickel transport system substrate-binding protein</fullName>
    </submittedName>
</protein>
<feature type="compositionally biased region" description="Low complexity" evidence="5">
    <location>
        <begin position="33"/>
        <end position="82"/>
    </location>
</feature>
<dbReference type="GO" id="GO:0043190">
    <property type="term" value="C:ATP-binding cassette (ABC) transporter complex"/>
    <property type="evidence" value="ECO:0007669"/>
    <property type="project" value="InterPro"/>
</dbReference>
<dbReference type="Gene3D" id="3.10.105.10">
    <property type="entry name" value="Dipeptide-binding Protein, Domain 3"/>
    <property type="match status" value="1"/>
</dbReference>
<evidence type="ECO:0000259" key="7">
    <source>
        <dbReference type="Pfam" id="PF00496"/>
    </source>
</evidence>
<dbReference type="EMBL" id="LT629710">
    <property type="protein sequence ID" value="SDO86480.1"/>
    <property type="molecule type" value="Genomic_DNA"/>
</dbReference>
<comment type="subcellular location">
    <subcellularLocation>
        <location evidence="1">Cell envelope</location>
    </subcellularLocation>
</comment>
<evidence type="ECO:0000256" key="4">
    <source>
        <dbReference type="ARBA" id="ARBA00022729"/>
    </source>
</evidence>
<evidence type="ECO:0000256" key="3">
    <source>
        <dbReference type="ARBA" id="ARBA00022448"/>
    </source>
</evidence>
<evidence type="ECO:0000313" key="8">
    <source>
        <dbReference type="EMBL" id="SDO86480.1"/>
    </source>
</evidence>
<dbReference type="GO" id="GO:0015833">
    <property type="term" value="P:peptide transport"/>
    <property type="evidence" value="ECO:0007669"/>
    <property type="project" value="TreeGrafter"/>
</dbReference>
<dbReference type="Pfam" id="PF00496">
    <property type="entry name" value="SBP_bac_5"/>
    <property type="match status" value="1"/>
</dbReference>
<dbReference type="PROSITE" id="PS51257">
    <property type="entry name" value="PROKAR_LIPOPROTEIN"/>
    <property type="match status" value="1"/>
</dbReference>
<dbReference type="PANTHER" id="PTHR30290:SF10">
    <property type="entry name" value="PERIPLASMIC OLIGOPEPTIDE-BINDING PROTEIN-RELATED"/>
    <property type="match status" value="1"/>
</dbReference>
<dbReference type="AlphaFoldDB" id="A0A1H0N280"/>
<sequence length="591" mass="61608">MRSTHSRRLIAAAGALTLAVSLAACGSGRTDNASSSATTTSTAAAPAGSGSSSAPAGSTAAGSTASGGSASSSAPAAPTGPAIKIGTTDQVVSLDPAGSYDNGSLMLETQLYQFLVVIPAGQKVPTPDAASKCGFTDKGATYTCTMKPGLKFSNGDPLTAKDVEFTFNRIITINDPNGPASLLANMKSVKATDATTVVFTLNTPNDQTFPFILGTSAGPIVDSKVFPANKLLDDAKVIGSGPYKLAAGYQKNQLAALAPNSNYQGNGGAMANSGVTLQYFTDASNLKLAVQQGTVDVAWRSLDAQSISDLRKDSKVKVLDGPGGELRYMVFNLNTMPGGTAAQKLAVRRAVAFSVDRQALATDIYQDTYTPVYSMVPDGLPGHVDAFKTEFGATPDKTKAAAALSAAGVTTPVTINLQYALGHYGPTSADEYGEIKRQLEATGLFKVNLQSTEWTTYSKERRADAYPVYQLGWFPDFPDADNYISPFLVPNNFVGAHYCDDPKTVKTAVVGSRPCDTDKVLPLIATEQSGTGAARTAAIEKIQTIGATGEMPTLPLLQGKQIAVTGTNVTGVDKTLDSTFLFRFWLIGKTS</sequence>
<feature type="domain" description="Solute-binding protein family 5" evidence="7">
    <location>
        <begin position="125"/>
        <end position="492"/>
    </location>
</feature>